<protein>
    <submittedName>
        <fullName evidence="3">Serine hydrolase</fullName>
    </submittedName>
</protein>
<dbReference type="Pfam" id="PF13354">
    <property type="entry name" value="Beta-lactamase2"/>
    <property type="match status" value="1"/>
</dbReference>
<keyword evidence="4" id="KW-1185">Reference proteome</keyword>
<dbReference type="Proteomes" id="UP000634229">
    <property type="component" value="Unassembled WGS sequence"/>
</dbReference>
<feature type="region of interest" description="Disordered" evidence="1">
    <location>
        <begin position="60"/>
        <end position="115"/>
    </location>
</feature>
<gene>
    <name evidence="3" type="ORF">JK363_07170</name>
</gene>
<dbReference type="PANTHER" id="PTHR35333">
    <property type="entry name" value="BETA-LACTAMASE"/>
    <property type="match status" value="1"/>
</dbReference>
<keyword evidence="3" id="KW-0378">Hydrolase</keyword>
<proteinExistence type="predicted"/>
<feature type="region of interest" description="Disordered" evidence="1">
    <location>
        <begin position="1"/>
        <end position="33"/>
    </location>
</feature>
<reference evidence="3 4" key="1">
    <citation type="submission" date="2021-01" db="EMBL/GenBank/DDBJ databases">
        <title>WGS of actinomycetes isolated from Thailand.</title>
        <authorList>
            <person name="Thawai C."/>
        </authorList>
    </citation>
    <scope>NUCLEOTIDE SEQUENCE [LARGE SCALE GENOMIC DNA]</scope>
    <source>
        <strain evidence="3 4">CA1R205</strain>
    </source>
</reference>
<dbReference type="PANTHER" id="PTHR35333:SF3">
    <property type="entry name" value="BETA-LACTAMASE-TYPE TRANSPEPTIDASE FOLD CONTAINING PROTEIN"/>
    <property type="match status" value="1"/>
</dbReference>
<evidence type="ECO:0000313" key="3">
    <source>
        <dbReference type="EMBL" id="MBL1096444.1"/>
    </source>
</evidence>
<feature type="domain" description="Beta-lactamase class A catalytic" evidence="2">
    <location>
        <begin position="187"/>
        <end position="325"/>
    </location>
</feature>
<dbReference type="InterPro" id="IPR000871">
    <property type="entry name" value="Beta-lactam_class-A"/>
</dbReference>
<dbReference type="InterPro" id="IPR045155">
    <property type="entry name" value="Beta-lactam_cat"/>
</dbReference>
<dbReference type="GO" id="GO:0016787">
    <property type="term" value="F:hydrolase activity"/>
    <property type="evidence" value="ECO:0007669"/>
    <property type="project" value="UniProtKB-KW"/>
</dbReference>
<organism evidence="3 4">
    <name type="scientific">Streptomyces coffeae</name>
    <dbReference type="NCBI Taxonomy" id="621382"/>
    <lineage>
        <taxon>Bacteria</taxon>
        <taxon>Bacillati</taxon>
        <taxon>Actinomycetota</taxon>
        <taxon>Actinomycetes</taxon>
        <taxon>Kitasatosporales</taxon>
        <taxon>Streptomycetaceae</taxon>
        <taxon>Streptomyces</taxon>
    </lineage>
</organism>
<sequence>MLIISSSRTKAGHLASPDGITDTRPTRRPALGSAVRTSAAATVVAALTLSLLGCATAGEQSQGYSRPAAGPERSASGQEPTTGGPEPSAAGGSEGGGVASDNERRSAPPPPVRTLTGALTAALDPVAEGSRAYFSVGLRDIRSGAVGVYGGGWYDTASIVKVGILAALLLDVQDAGRALTAQERAYATAMIERSDNSAASALWRTIGGADGLDTAHRRLGLTETFGGNAGRWGLTRTTAADQLRLLRAVFEGGSALTQESRAYIRTLMGRTAREQSWGVSAAGDGTGNGFRLKNGWLPRSTTGLWDINSIGQITAGGRDYLIVVLSDGSRRMDTGIALVEAAARRAVGATTAALNGDGGW</sequence>
<dbReference type="InterPro" id="IPR012338">
    <property type="entry name" value="Beta-lactam/transpept-like"/>
</dbReference>
<accession>A0ABS1N922</accession>
<comment type="caution">
    <text evidence="3">The sequence shown here is derived from an EMBL/GenBank/DDBJ whole genome shotgun (WGS) entry which is preliminary data.</text>
</comment>
<name>A0ABS1N922_9ACTN</name>
<evidence type="ECO:0000259" key="2">
    <source>
        <dbReference type="Pfam" id="PF13354"/>
    </source>
</evidence>
<dbReference type="EMBL" id="JAERRF010000004">
    <property type="protein sequence ID" value="MBL1096444.1"/>
    <property type="molecule type" value="Genomic_DNA"/>
</dbReference>
<evidence type="ECO:0000256" key="1">
    <source>
        <dbReference type="SAM" id="MobiDB-lite"/>
    </source>
</evidence>
<dbReference type="SUPFAM" id="SSF56601">
    <property type="entry name" value="beta-lactamase/transpeptidase-like"/>
    <property type="match status" value="1"/>
</dbReference>
<dbReference type="RefSeq" id="WP_201872723.1">
    <property type="nucleotide sequence ID" value="NZ_JAERRF010000004.1"/>
</dbReference>
<evidence type="ECO:0000313" key="4">
    <source>
        <dbReference type="Proteomes" id="UP000634229"/>
    </source>
</evidence>
<dbReference type="Gene3D" id="3.40.710.10">
    <property type="entry name" value="DD-peptidase/beta-lactamase superfamily"/>
    <property type="match status" value="1"/>
</dbReference>